<feature type="modified residue" description="N6-(pyridoxal phosphate)lysine" evidence="6">
    <location>
        <position position="329"/>
    </location>
</feature>
<evidence type="ECO:0000256" key="3">
    <source>
        <dbReference type="ARBA" id="ARBA00022793"/>
    </source>
</evidence>
<accession>A0A1R1X0U5</accession>
<keyword evidence="10" id="KW-1185">Reference proteome</keyword>
<dbReference type="PANTHER" id="PTHR11999:SF70">
    <property type="entry name" value="MIP05841P"/>
    <property type="match status" value="1"/>
</dbReference>
<evidence type="ECO:0000256" key="1">
    <source>
        <dbReference type="ARBA" id="ARBA00001933"/>
    </source>
</evidence>
<dbReference type="GO" id="GO:0016831">
    <property type="term" value="F:carboxy-lyase activity"/>
    <property type="evidence" value="ECO:0007669"/>
    <property type="project" value="UniProtKB-KW"/>
</dbReference>
<name>A0A1R1X0U5_9FUNG</name>
<dbReference type="STRING" id="133412.A0A1R1X0U5"/>
<proteinExistence type="inferred from homology"/>
<reference evidence="8 10" key="1">
    <citation type="submission" date="2017-01" db="EMBL/GenBank/DDBJ databases">
        <authorList>
            <person name="Mah S.A."/>
            <person name="Swanson W.J."/>
            <person name="Moy G.W."/>
            <person name="Vacquier V.D."/>
        </authorList>
    </citation>
    <scope>NUCLEOTIDE SEQUENCE [LARGE SCALE GENOMIC DNA]</scope>
    <source>
        <strain evidence="8 10">GSMNP</strain>
    </source>
</reference>
<dbReference type="Gene3D" id="3.90.1150.10">
    <property type="entry name" value="Aspartate Aminotransferase, domain 1"/>
    <property type="match status" value="1"/>
</dbReference>
<keyword evidence="5 7" id="KW-0456">Lyase</keyword>
<dbReference type="InterPro" id="IPR002129">
    <property type="entry name" value="PyrdxlP-dep_de-COase"/>
</dbReference>
<comment type="similarity">
    <text evidence="2 7">Belongs to the group II decarboxylase family.</text>
</comment>
<evidence type="ECO:0000256" key="4">
    <source>
        <dbReference type="ARBA" id="ARBA00022898"/>
    </source>
</evidence>
<dbReference type="AlphaFoldDB" id="A0A1R1X0U5"/>
<dbReference type="OrthoDB" id="639767at2759"/>
<dbReference type="EMBL" id="LSSN01005820">
    <property type="protein sequence ID" value="OMJ08356.1"/>
    <property type="molecule type" value="Genomic_DNA"/>
</dbReference>
<dbReference type="Gene3D" id="3.40.640.10">
    <property type="entry name" value="Type I PLP-dependent aspartate aminotransferase-like (Major domain)"/>
    <property type="match status" value="1"/>
</dbReference>
<dbReference type="GO" id="GO:0030170">
    <property type="term" value="F:pyridoxal phosphate binding"/>
    <property type="evidence" value="ECO:0007669"/>
    <property type="project" value="InterPro"/>
</dbReference>
<evidence type="ECO:0000256" key="2">
    <source>
        <dbReference type="ARBA" id="ARBA00009533"/>
    </source>
</evidence>
<evidence type="ECO:0000256" key="7">
    <source>
        <dbReference type="RuleBase" id="RU000382"/>
    </source>
</evidence>
<gene>
    <name evidence="9" type="ORF">AYI70_g11598</name>
    <name evidence="8" type="ORF">AYI70_g11666</name>
</gene>
<dbReference type="EMBL" id="LSSN01005844">
    <property type="protein sequence ID" value="OMJ08252.1"/>
    <property type="molecule type" value="Genomic_DNA"/>
</dbReference>
<evidence type="ECO:0000256" key="5">
    <source>
        <dbReference type="ARBA" id="ARBA00023239"/>
    </source>
</evidence>
<dbReference type="PANTHER" id="PTHR11999">
    <property type="entry name" value="GROUP II PYRIDOXAL-5-PHOSPHATE DECARBOXYLASE"/>
    <property type="match status" value="1"/>
</dbReference>
<comment type="caution">
    <text evidence="8">The sequence shown here is derived from an EMBL/GenBank/DDBJ whole genome shotgun (WGS) entry which is preliminary data.</text>
</comment>
<dbReference type="Pfam" id="PF00282">
    <property type="entry name" value="Pyridoxal_deC"/>
    <property type="match status" value="1"/>
</dbReference>
<dbReference type="PRINTS" id="PR00800">
    <property type="entry name" value="YHDCRBOXLASE"/>
</dbReference>
<dbReference type="Proteomes" id="UP000187283">
    <property type="component" value="Unassembled WGS sequence"/>
</dbReference>
<dbReference type="InterPro" id="IPR015424">
    <property type="entry name" value="PyrdxlP-dep_Trfase"/>
</dbReference>
<dbReference type="SUPFAM" id="SSF53383">
    <property type="entry name" value="PLP-dependent transferases"/>
    <property type="match status" value="1"/>
</dbReference>
<dbReference type="InterPro" id="IPR015421">
    <property type="entry name" value="PyrdxlP-dep_Trfase_major"/>
</dbReference>
<keyword evidence="4 6" id="KW-0663">Pyridoxal phosphate</keyword>
<dbReference type="GO" id="GO:0005737">
    <property type="term" value="C:cytoplasm"/>
    <property type="evidence" value="ECO:0007669"/>
    <property type="project" value="TreeGrafter"/>
</dbReference>
<sequence length="533" mass="59829">MDNQANFPPLGMTSEEFRRVGKELIDTIADYYDNIEQLKPLSEVKPNYLREIIPENAPEEPESFEVIKADVDSKIRPGVTHFQSGNFFGYFPASSSYPGILGDMYSSMFNGIGFSVTYTYLIYWINGPAMTELESITLDWLAKLIGLDDSYLFNRTDGKPSTGGGVIQGSASEAITVSLIAARKKATDKFKNANPGYSQLELDTFLSKLIAIGSSQTHSSLEKATMIVGCKYKGITTGSDGSITKSLIETAVKECFDADLVPFFITGTFGTTAICAIDDFNGIADVTEENDLWFHLDAAYAGAGLICEELRELASGMNRSDSFNFNPHKWMLVNFDLSALWFKNSYYVKSALSIHRDYYKNNATDSGLVQDYKDWQLPLGRRFRSLKLWFVLRTYGAKNIRSHIRKHIGFAKYLESNLRQDSRFKVLYPVHFSLVVFYISKESIAANFYPEIQNIDEIQNLDKLHTLVNSLLHKYILEKNEIFVTPTIVNNVSAIRVAIGAPLTTKSNVDNVLNTVKNSTDLIFAKKLSELLE</sequence>
<dbReference type="InterPro" id="IPR010977">
    <property type="entry name" value="Aromatic_deC"/>
</dbReference>
<dbReference type="GO" id="GO:0006520">
    <property type="term" value="P:amino acid metabolic process"/>
    <property type="evidence" value="ECO:0007669"/>
    <property type="project" value="InterPro"/>
</dbReference>
<evidence type="ECO:0000313" key="10">
    <source>
        <dbReference type="Proteomes" id="UP000187283"/>
    </source>
</evidence>
<dbReference type="GO" id="GO:0019752">
    <property type="term" value="P:carboxylic acid metabolic process"/>
    <property type="evidence" value="ECO:0007669"/>
    <property type="project" value="InterPro"/>
</dbReference>
<dbReference type="InterPro" id="IPR015422">
    <property type="entry name" value="PyrdxlP-dep_Trfase_small"/>
</dbReference>
<keyword evidence="3" id="KW-0210">Decarboxylase</keyword>
<protein>
    <submittedName>
        <fullName evidence="8">Aromatic-L-amino-acid decarboxylase</fullName>
    </submittedName>
</protein>
<evidence type="ECO:0000313" key="8">
    <source>
        <dbReference type="EMBL" id="OMJ08252.1"/>
    </source>
</evidence>
<dbReference type="Gene3D" id="1.20.1340.10">
    <property type="entry name" value="dopa decarboxylase, N-terminal domain"/>
    <property type="match status" value="1"/>
</dbReference>
<comment type="cofactor">
    <cofactor evidence="1 6 7">
        <name>pyridoxal 5'-phosphate</name>
        <dbReference type="ChEBI" id="CHEBI:597326"/>
    </cofactor>
</comment>
<organism evidence="8 10">
    <name type="scientific">Smittium culicis</name>
    <dbReference type="NCBI Taxonomy" id="133412"/>
    <lineage>
        <taxon>Eukaryota</taxon>
        <taxon>Fungi</taxon>
        <taxon>Fungi incertae sedis</taxon>
        <taxon>Zoopagomycota</taxon>
        <taxon>Kickxellomycotina</taxon>
        <taxon>Harpellomycetes</taxon>
        <taxon>Harpellales</taxon>
        <taxon>Legeriomycetaceae</taxon>
        <taxon>Smittium</taxon>
    </lineage>
</organism>
<evidence type="ECO:0000313" key="9">
    <source>
        <dbReference type="EMBL" id="OMJ08356.1"/>
    </source>
</evidence>
<evidence type="ECO:0000256" key="6">
    <source>
        <dbReference type="PIRSR" id="PIRSR602129-50"/>
    </source>
</evidence>